<dbReference type="EMBL" id="MLBF01000017">
    <property type="protein sequence ID" value="OLN31509.1"/>
    <property type="molecule type" value="Genomic_DNA"/>
</dbReference>
<dbReference type="Proteomes" id="UP000186102">
    <property type="component" value="Unassembled WGS sequence"/>
</dbReference>
<reference evidence="1 2" key="1">
    <citation type="submission" date="2016-09" db="EMBL/GenBank/DDBJ databases">
        <title>Complete genome of Desulfosporosinus sp. OL.</title>
        <authorList>
            <person name="Mardanov A."/>
            <person name="Beletsky A."/>
            <person name="Panova A."/>
            <person name="Karnachuk O."/>
            <person name="Ravin N."/>
        </authorList>
    </citation>
    <scope>NUCLEOTIDE SEQUENCE [LARGE SCALE GENOMIC DNA]</scope>
    <source>
        <strain evidence="1 2">OL</strain>
    </source>
</reference>
<sequence length="371" mass="43704">MKRDAHYYAILAFCRACGFKKDSAQVIAYASQFVDDAKINLMFIDSSSHIPEHDLVENRSAFFNMATCHSYFRINTFNYEAMVNNTIAFHFVPGCKGENFTKRLRCKEEAPIILDIINDVFLEDDLIKLGIILHAYADSYTHQGFSGMLSKVNDIKNCKAITKEDLGLLYKILHFFAQFGRENYEKLFDRIMPAYGHGQALEFPDIPSLVWSYEFDESGEFNGSYKSVEIDNKERFKRAFNNIRKHLEDYLALHNQYLDCYLGFENFDILMDTLLSEGEDKKREKNWIRLLIEQGLFNTDDLDLITYDDNKWLKEAFRNFDPKIFDDRQVDGVQLADNFSNSNWYGFYRAVKWYKKKFFQYCTKYELSIPH</sequence>
<evidence type="ECO:0000313" key="2">
    <source>
        <dbReference type="Proteomes" id="UP000186102"/>
    </source>
</evidence>
<name>A0A1Q8QW03_9FIRM</name>
<dbReference type="OrthoDB" id="569000at2"/>
<protein>
    <submittedName>
        <fullName evidence="1">Uncharacterized protein</fullName>
    </submittedName>
</protein>
<dbReference type="STRING" id="1888891.DSOL_2534"/>
<proteinExistence type="predicted"/>
<keyword evidence="2" id="KW-1185">Reference proteome</keyword>
<gene>
    <name evidence="1" type="ORF">DSOL_2534</name>
</gene>
<dbReference type="AlphaFoldDB" id="A0A1Q8QW03"/>
<comment type="caution">
    <text evidence="1">The sequence shown here is derived from an EMBL/GenBank/DDBJ whole genome shotgun (WGS) entry which is preliminary data.</text>
</comment>
<accession>A0A1Q8QW03</accession>
<dbReference type="Pfam" id="PF20551">
    <property type="entry name" value="DUF6765"/>
    <property type="match status" value="1"/>
</dbReference>
<evidence type="ECO:0000313" key="1">
    <source>
        <dbReference type="EMBL" id="OLN31509.1"/>
    </source>
</evidence>
<dbReference type="InterPro" id="IPR046653">
    <property type="entry name" value="DUF6765"/>
</dbReference>
<organism evidence="1 2">
    <name type="scientific">Desulfosporosinus metallidurans</name>
    <dbReference type="NCBI Taxonomy" id="1888891"/>
    <lineage>
        <taxon>Bacteria</taxon>
        <taxon>Bacillati</taxon>
        <taxon>Bacillota</taxon>
        <taxon>Clostridia</taxon>
        <taxon>Eubacteriales</taxon>
        <taxon>Desulfitobacteriaceae</taxon>
        <taxon>Desulfosporosinus</taxon>
    </lineage>
</organism>
<dbReference type="RefSeq" id="WP_075365140.1">
    <property type="nucleotide sequence ID" value="NZ_MLBF01000017.1"/>
</dbReference>